<dbReference type="GO" id="GO:0005085">
    <property type="term" value="F:guanyl-nucleotide exchange factor activity"/>
    <property type="evidence" value="ECO:0007669"/>
    <property type="project" value="UniProtKB-KW"/>
</dbReference>
<feature type="compositionally biased region" description="Basic and acidic residues" evidence="9">
    <location>
        <begin position="347"/>
        <end position="358"/>
    </location>
</feature>
<feature type="region of interest" description="Disordered" evidence="9">
    <location>
        <begin position="1280"/>
        <end position="1303"/>
    </location>
</feature>
<keyword evidence="6" id="KW-0862">Zinc</keyword>
<feature type="compositionally biased region" description="Polar residues" evidence="9">
    <location>
        <begin position="80"/>
        <end position="90"/>
    </location>
</feature>
<dbReference type="Gene3D" id="1.20.900.10">
    <property type="entry name" value="Dbl homology (DH) domain"/>
    <property type="match status" value="1"/>
</dbReference>
<organism evidence="13 14">
    <name type="scientific">Entomortierella parvispora</name>
    <dbReference type="NCBI Taxonomy" id="205924"/>
    <lineage>
        <taxon>Eukaryota</taxon>
        <taxon>Fungi</taxon>
        <taxon>Fungi incertae sedis</taxon>
        <taxon>Mucoromycota</taxon>
        <taxon>Mortierellomycotina</taxon>
        <taxon>Mortierellomycetes</taxon>
        <taxon>Mortierellales</taxon>
        <taxon>Mortierellaceae</taxon>
        <taxon>Entomortierella</taxon>
    </lineage>
</organism>
<reference evidence="13" key="2">
    <citation type="journal article" date="2022" name="Microbiol. Resour. Announc.">
        <title>Whole-Genome Sequence of Entomortierella parvispora E1425, a Mucoromycotan Fungus Associated with Burkholderiaceae-Related Endosymbiotic Bacteria.</title>
        <authorList>
            <person name="Herlambang A."/>
            <person name="Guo Y."/>
            <person name="Takashima Y."/>
            <person name="Narisawa K."/>
            <person name="Ohta H."/>
            <person name="Nishizawa T."/>
        </authorList>
    </citation>
    <scope>NUCLEOTIDE SEQUENCE</scope>
    <source>
        <strain evidence="13">E1425</strain>
    </source>
</reference>
<evidence type="ECO:0000256" key="1">
    <source>
        <dbReference type="ARBA" id="ARBA00004245"/>
    </source>
</evidence>
<dbReference type="Pfam" id="PF00621">
    <property type="entry name" value="RhoGEF"/>
    <property type="match status" value="1"/>
</dbReference>
<gene>
    <name evidence="13" type="ORF">EMPS_03000</name>
</gene>
<keyword evidence="3" id="KW-0344">Guanine-nucleotide releasing factor</keyword>
<feature type="domain" description="FYVE-type" evidence="12">
    <location>
        <begin position="999"/>
        <end position="1060"/>
    </location>
</feature>
<evidence type="ECO:0000256" key="3">
    <source>
        <dbReference type="ARBA" id="ARBA00022658"/>
    </source>
</evidence>
<dbReference type="Proteomes" id="UP000827284">
    <property type="component" value="Unassembled WGS sequence"/>
</dbReference>
<feature type="compositionally biased region" description="Basic and acidic residues" evidence="9">
    <location>
        <begin position="601"/>
        <end position="619"/>
    </location>
</feature>
<evidence type="ECO:0000259" key="12">
    <source>
        <dbReference type="PROSITE" id="PS50178"/>
    </source>
</evidence>
<dbReference type="InterPro" id="IPR001849">
    <property type="entry name" value="PH_domain"/>
</dbReference>
<dbReference type="SMART" id="SM00233">
    <property type="entry name" value="PH"/>
    <property type="match status" value="1"/>
</dbReference>
<feature type="domain" description="PH" evidence="10">
    <location>
        <begin position="788"/>
        <end position="886"/>
    </location>
</feature>
<accession>A0A9P3H5U6</accession>
<evidence type="ECO:0000256" key="2">
    <source>
        <dbReference type="ARBA" id="ARBA00022490"/>
    </source>
</evidence>
<feature type="compositionally biased region" description="Basic and acidic residues" evidence="9">
    <location>
        <begin position="1088"/>
        <end position="1097"/>
    </location>
</feature>
<evidence type="ECO:0000256" key="6">
    <source>
        <dbReference type="ARBA" id="ARBA00022833"/>
    </source>
</evidence>
<dbReference type="InterPro" id="IPR011993">
    <property type="entry name" value="PH-like_dom_sf"/>
</dbReference>
<keyword evidence="14" id="KW-1185">Reference proteome</keyword>
<feature type="compositionally biased region" description="Polar residues" evidence="9">
    <location>
        <begin position="1169"/>
        <end position="1181"/>
    </location>
</feature>
<feature type="compositionally biased region" description="Low complexity" evidence="9">
    <location>
        <begin position="91"/>
        <end position="131"/>
    </location>
</feature>
<dbReference type="InterPro" id="IPR017455">
    <property type="entry name" value="Znf_FYVE-rel"/>
</dbReference>
<feature type="compositionally biased region" description="Polar residues" evidence="9">
    <location>
        <begin position="406"/>
        <end position="415"/>
    </location>
</feature>
<dbReference type="Gene3D" id="2.30.29.30">
    <property type="entry name" value="Pleckstrin-homology domain (PH domain)/Phosphotyrosine-binding domain (PTB)"/>
    <property type="match status" value="1"/>
</dbReference>
<dbReference type="OrthoDB" id="660555at2759"/>
<feature type="region of interest" description="Disordered" evidence="9">
    <location>
        <begin position="1"/>
        <end position="43"/>
    </location>
</feature>
<dbReference type="Gene3D" id="3.30.40.10">
    <property type="entry name" value="Zinc/RING finger domain, C3HC4 (zinc finger)"/>
    <property type="match status" value="2"/>
</dbReference>
<evidence type="ECO:0000256" key="9">
    <source>
        <dbReference type="SAM" id="MobiDB-lite"/>
    </source>
</evidence>
<dbReference type="SUPFAM" id="SSF50729">
    <property type="entry name" value="PH domain-like"/>
    <property type="match status" value="1"/>
</dbReference>
<dbReference type="InterPro" id="IPR000306">
    <property type="entry name" value="Znf_FYVE"/>
</dbReference>
<dbReference type="CDD" id="cd00065">
    <property type="entry name" value="FYVE_like_SF"/>
    <property type="match status" value="2"/>
</dbReference>
<feature type="compositionally biased region" description="Low complexity" evidence="9">
    <location>
        <begin position="423"/>
        <end position="437"/>
    </location>
</feature>
<feature type="compositionally biased region" description="Acidic residues" evidence="9">
    <location>
        <begin position="309"/>
        <end position="318"/>
    </location>
</feature>
<keyword evidence="7" id="KW-0206">Cytoskeleton</keyword>
<dbReference type="SUPFAM" id="SSF57903">
    <property type="entry name" value="FYVE/PHD zinc finger"/>
    <property type="match status" value="2"/>
</dbReference>
<name>A0A9P3H5U6_9FUNG</name>
<feature type="compositionally biased region" description="Polar residues" evidence="9">
    <location>
        <begin position="335"/>
        <end position="346"/>
    </location>
</feature>
<evidence type="ECO:0000256" key="7">
    <source>
        <dbReference type="ARBA" id="ARBA00023212"/>
    </source>
</evidence>
<keyword evidence="4" id="KW-0479">Metal-binding</keyword>
<evidence type="ECO:0000256" key="8">
    <source>
        <dbReference type="PROSITE-ProRule" id="PRU00091"/>
    </source>
</evidence>
<feature type="region of interest" description="Disordered" evidence="9">
    <location>
        <begin position="1242"/>
        <end position="1268"/>
    </location>
</feature>
<reference evidence="13" key="1">
    <citation type="submission" date="2021-11" db="EMBL/GenBank/DDBJ databases">
        <authorList>
            <person name="Herlambang A."/>
            <person name="Guo Y."/>
            <person name="Takashima Y."/>
            <person name="Nishizawa T."/>
        </authorList>
    </citation>
    <scope>NUCLEOTIDE SEQUENCE</scope>
    <source>
        <strain evidence="13">E1425</strain>
    </source>
</reference>
<sequence length="1365" mass="148059">MSVSLAATDTSLATGSASIISTASSPPRTSHPPPVQRHHDLQQPYNIHQRIRQPGQTPGGRSAASPSIRQSWFVPANRAMPSTSFPETTSVVTRTPRPSNTRSSISSPSSTTSTSASASAVSPSVPPRAASNPKERRNFSGSARSRLSKIDRLNRMTLNQNTSAPSLIDVSTVFPSPVSPIRGRINLQSPTRSTAEPPYSSSTVTSPSPSAFIDPVSSSKATESGSAAAASSTQSISHPSHMTTHSGSQSSNNSSDDYHSSSLPSTHGFPDGVDAADSDKAELKTEKASRHTSMPLTLLRPGWRLYDVPDTDDADSQYEFDPSGTGDEDRHDLFNSPSNASSTTNFEHYHPIHGRQDPAKPFYSTTPNASNLDLSLGSSNSIDSPVLAPADALFTGLNPPVAPVLNTKTSKNNGKSPLALKRSSTTSFTSASSPSNTVLTRGSLPMSSLSSTAIHRTKALTEERQKIILEILRTERSYVDGLIILQTLFYEPLNAPYASNHSFSGMATMTSLASGTGPYFSATSNSASLAHPSYYASSTIGSNSTLASSAAPLLSKKSVGEIFSNFSEILKINTLLLTQLENRICGATFSTGWESDEEEATAEREDEYRGEDREVKKSGRGDISNQVLVTVGSQGGEREELLVLDEDWCVGDIFIEIAPFLKMYSSYVKTYTTALAHINDCMKSNERFTDFIKTMELKPECKSLGFQSYLMLPVQRIPRYRMLLESLLRHTPAEHPDHRMLRAAFESMEVTASFVNETIRQHEMFREMLELQSKLTGLSEPLVIPGRVLLKKGEVWKICRRNVQLRRIFLFSDCILWTSPSLNPLDATLALNRKVGLENCTVIGADDPDPTKHAFQIISPEKSSQVYVDTLREKEDWMNAIRRATSDYLSAKRTLKITITPFQSISAAATNIGAGLLRRETLWSPTLAFVESKSRSFGGGVCVDPEIDRAGSAESTAVIGWHNGLESSHTNAQANAVNQKNQQPLRVIEIYNAPVWIPNQSATRCMICLEEFGTLMRWKHHCRVCGKVVCHDCSTRSIVMKGTHSEKTGRACDDCIETMFPEEGAIHETQIVSSAIQDDVEGDNNGDPPHHSRQRDSYHSLDGVFIRPEDCPPDTPTAASATGMVRGFVEAGLNRMKSRSGAGPGSQDLTRAQNDTASKENTRGRNRRSLNSAGSNGSDSTKACGLCKTEFGLFKWKYVCQQCHRTVCADCLTKKQIDPFFLLGLQAEREAKAMENRLADLSVHSSPTSPSGSAETSSFAGEDDSTKPKLIQSESDGVLALGSSNTGSGNVRRGGKGKTDSGLGQAERLCDPCYLGLSSDQVKVLESGGGWQYYQATLGKQTSHGLAAALAVGQDDFDQAEDDKE</sequence>
<dbReference type="InterPro" id="IPR011011">
    <property type="entry name" value="Znf_FYVE_PHD"/>
</dbReference>
<protein>
    <submittedName>
        <fullName evidence="13">Uncharacterized protein</fullName>
    </submittedName>
</protein>
<dbReference type="PROSITE" id="PS50010">
    <property type="entry name" value="DH_2"/>
    <property type="match status" value="1"/>
</dbReference>
<evidence type="ECO:0000313" key="14">
    <source>
        <dbReference type="Proteomes" id="UP000827284"/>
    </source>
</evidence>
<feature type="compositionally biased region" description="Low complexity" evidence="9">
    <location>
        <begin position="10"/>
        <end position="28"/>
    </location>
</feature>
<dbReference type="PANTHER" id="PTHR12673">
    <property type="entry name" value="FACIOGENITAL DYSPLASIA PROTEIN"/>
    <property type="match status" value="1"/>
</dbReference>
<feature type="region of interest" description="Disordered" evidence="9">
    <location>
        <begin position="1078"/>
        <end position="1097"/>
    </location>
</feature>
<feature type="compositionally biased region" description="Low complexity" evidence="9">
    <location>
        <begin position="246"/>
        <end position="265"/>
    </location>
</feature>
<comment type="caution">
    <text evidence="13">The sequence shown here is derived from an EMBL/GenBank/DDBJ whole genome shotgun (WGS) entry which is preliminary data.</text>
</comment>
<dbReference type="EMBL" id="BQFW01000004">
    <property type="protein sequence ID" value="GJJ70650.1"/>
    <property type="molecule type" value="Genomic_DNA"/>
</dbReference>
<feature type="region of interest" description="Disordered" evidence="9">
    <location>
        <begin position="308"/>
        <end position="366"/>
    </location>
</feature>
<dbReference type="InterPro" id="IPR035899">
    <property type="entry name" value="DBL_dom_sf"/>
</dbReference>
<dbReference type="PROSITE" id="PS50178">
    <property type="entry name" value="ZF_FYVE"/>
    <property type="match status" value="1"/>
</dbReference>
<evidence type="ECO:0000313" key="13">
    <source>
        <dbReference type="EMBL" id="GJJ70650.1"/>
    </source>
</evidence>
<feature type="compositionally biased region" description="Basic and acidic residues" evidence="9">
    <location>
        <begin position="277"/>
        <end position="289"/>
    </location>
</feature>
<dbReference type="InterPro" id="IPR013083">
    <property type="entry name" value="Znf_RING/FYVE/PHD"/>
</dbReference>
<evidence type="ECO:0000256" key="4">
    <source>
        <dbReference type="ARBA" id="ARBA00022723"/>
    </source>
</evidence>
<feature type="region of interest" description="Disordered" evidence="9">
    <location>
        <begin position="405"/>
        <end position="442"/>
    </location>
</feature>
<comment type="subcellular location">
    <subcellularLocation>
        <location evidence="1">Cytoplasm</location>
        <location evidence="1">Cytoskeleton</location>
    </subcellularLocation>
</comment>
<feature type="compositionally biased region" description="Low complexity" evidence="9">
    <location>
        <begin position="1242"/>
        <end position="1258"/>
    </location>
</feature>
<evidence type="ECO:0000259" key="10">
    <source>
        <dbReference type="PROSITE" id="PS50003"/>
    </source>
</evidence>
<feature type="region of interest" description="Disordered" evidence="9">
    <location>
        <begin position="595"/>
        <end position="619"/>
    </location>
</feature>
<dbReference type="GO" id="GO:0005737">
    <property type="term" value="C:cytoplasm"/>
    <property type="evidence" value="ECO:0007669"/>
    <property type="project" value="TreeGrafter"/>
</dbReference>
<evidence type="ECO:0000259" key="11">
    <source>
        <dbReference type="PROSITE" id="PS50010"/>
    </source>
</evidence>
<dbReference type="SMART" id="SM00325">
    <property type="entry name" value="RhoGEF"/>
    <property type="match status" value="1"/>
</dbReference>
<keyword evidence="2" id="KW-0963">Cytoplasm</keyword>
<dbReference type="GO" id="GO:0005856">
    <property type="term" value="C:cytoskeleton"/>
    <property type="evidence" value="ECO:0007669"/>
    <property type="project" value="UniProtKB-SubCell"/>
</dbReference>
<feature type="compositionally biased region" description="Polar residues" evidence="9">
    <location>
        <begin position="1147"/>
        <end position="1156"/>
    </location>
</feature>
<dbReference type="Pfam" id="PF01363">
    <property type="entry name" value="FYVE"/>
    <property type="match status" value="1"/>
</dbReference>
<dbReference type="InterPro" id="IPR051092">
    <property type="entry name" value="FYVE_RhoGEF_PH"/>
</dbReference>
<evidence type="ECO:0000256" key="5">
    <source>
        <dbReference type="ARBA" id="ARBA00022771"/>
    </source>
</evidence>
<dbReference type="PROSITE" id="PS50003">
    <property type="entry name" value="PH_DOMAIN"/>
    <property type="match status" value="1"/>
</dbReference>
<dbReference type="SMART" id="SM00064">
    <property type="entry name" value="FYVE"/>
    <property type="match status" value="1"/>
</dbReference>
<dbReference type="CDD" id="cd00160">
    <property type="entry name" value="RhoGEF"/>
    <property type="match status" value="1"/>
</dbReference>
<feature type="region of interest" description="Disordered" evidence="9">
    <location>
        <begin position="73"/>
        <end position="148"/>
    </location>
</feature>
<dbReference type="InterPro" id="IPR000219">
    <property type="entry name" value="DH_dom"/>
</dbReference>
<feature type="region of interest" description="Disordered" evidence="9">
    <location>
        <begin position="181"/>
        <end position="293"/>
    </location>
</feature>
<keyword evidence="5 8" id="KW-0863">Zinc-finger</keyword>
<dbReference type="GO" id="GO:0008270">
    <property type="term" value="F:zinc ion binding"/>
    <property type="evidence" value="ECO:0007669"/>
    <property type="project" value="UniProtKB-KW"/>
</dbReference>
<dbReference type="SUPFAM" id="SSF48065">
    <property type="entry name" value="DBL homology domain (DH-domain)"/>
    <property type="match status" value="1"/>
</dbReference>
<feature type="domain" description="DH" evidence="11">
    <location>
        <begin position="463"/>
        <end position="758"/>
    </location>
</feature>
<proteinExistence type="predicted"/>
<feature type="region of interest" description="Disordered" evidence="9">
    <location>
        <begin position="1136"/>
        <end position="1181"/>
    </location>
</feature>
<feature type="compositionally biased region" description="Low complexity" evidence="9">
    <location>
        <begin position="217"/>
        <end position="237"/>
    </location>
</feature>
<dbReference type="Pfam" id="PF00169">
    <property type="entry name" value="PH"/>
    <property type="match status" value="1"/>
</dbReference>
<feature type="compositionally biased region" description="Low complexity" evidence="9">
    <location>
        <begin position="197"/>
        <end position="210"/>
    </location>
</feature>
<dbReference type="PANTHER" id="PTHR12673:SF270">
    <property type="entry name" value="FYVE-TYPE DOMAIN-CONTAINING PROTEIN"/>
    <property type="match status" value="1"/>
</dbReference>